<comment type="caution">
    <text evidence="4">The sequence shown here is derived from an EMBL/GenBank/DDBJ whole genome shotgun (WGS) entry which is preliminary data.</text>
</comment>
<proteinExistence type="predicted"/>
<dbReference type="OrthoDB" id="9811239at2"/>
<evidence type="ECO:0000313" key="5">
    <source>
        <dbReference type="Proteomes" id="UP000321926"/>
    </source>
</evidence>
<dbReference type="Gene3D" id="3.40.50.2000">
    <property type="entry name" value="Glycogen Phosphorylase B"/>
    <property type="match status" value="2"/>
</dbReference>
<dbReference type="GO" id="GO:0016757">
    <property type="term" value="F:glycosyltransferase activity"/>
    <property type="evidence" value="ECO:0007669"/>
    <property type="project" value="InterPro"/>
</dbReference>
<accession>A0A5C8K4V7</accession>
<dbReference type="PANTHER" id="PTHR46401">
    <property type="entry name" value="GLYCOSYLTRANSFERASE WBBK-RELATED"/>
    <property type="match status" value="1"/>
</dbReference>
<feature type="domain" description="Glycosyltransferase subfamily 4-like N-terminal" evidence="3">
    <location>
        <begin position="15"/>
        <end position="171"/>
    </location>
</feature>
<feature type="domain" description="Glycosyl transferase family 1" evidence="2">
    <location>
        <begin position="194"/>
        <end position="343"/>
    </location>
</feature>
<protein>
    <submittedName>
        <fullName evidence="4">Glycosyltransferase family 4 protein</fullName>
    </submittedName>
</protein>
<dbReference type="Proteomes" id="UP000321926">
    <property type="component" value="Unassembled WGS sequence"/>
</dbReference>
<name>A0A5C8K4V7_9BACT</name>
<organism evidence="4 5">
    <name type="scientific">Pontibacter qinzhouensis</name>
    <dbReference type="NCBI Taxonomy" id="2603253"/>
    <lineage>
        <taxon>Bacteria</taxon>
        <taxon>Pseudomonadati</taxon>
        <taxon>Bacteroidota</taxon>
        <taxon>Cytophagia</taxon>
        <taxon>Cytophagales</taxon>
        <taxon>Hymenobacteraceae</taxon>
        <taxon>Pontibacter</taxon>
    </lineage>
</organism>
<dbReference type="Pfam" id="PF13439">
    <property type="entry name" value="Glyco_transf_4"/>
    <property type="match status" value="1"/>
</dbReference>
<dbReference type="EMBL" id="VRTY01000046">
    <property type="protein sequence ID" value="TXK44901.1"/>
    <property type="molecule type" value="Genomic_DNA"/>
</dbReference>
<evidence type="ECO:0000256" key="1">
    <source>
        <dbReference type="ARBA" id="ARBA00022679"/>
    </source>
</evidence>
<keyword evidence="5" id="KW-1185">Reference proteome</keyword>
<dbReference type="SUPFAM" id="SSF53756">
    <property type="entry name" value="UDP-Glycosyltransferase/glycogen phosphorylase"/>
    <property type="match status" value="1"/>
</dbReference>
<dbReference type="PANTHER" id="PTHR46401:SF2">
    <property type="entry name" value="GLYCOSYLTRANSFERASE WBBK-RELATED"/>
    <property type="match status" value="1"/>
</dbReference>
<dbReference type="InterPro" id="IPR028098">
    <property type="entry name" value="Glyco_trans_4-like_N"/>
</dbReference>
<evidence type="ECO:0000259" key="2">
    <source>
        <dbReference type="Pfam" id="PF00534"/>
    </source>
</evidence>
<dbReference type="InterPro" id="IPR001296">
    <property type="entry name" value="Glyco_trans_1"/>
</dbReference>
<evidence type="ECO:0000313" key="4">
    <source>
        <dbReference type="EMBL" id="TXK44901.1"/>
    </source>
</evidence>
<reference evidence="4 5" key="1">
    <citation type="submission" date="2019-08" db="EMBL/GenBank/DDBJ databases">
        <authorList>
            <person name="Shi S."/>
        </authorList>
    </citation>
    <scope>NUCLEOTIDE SEQUENCE [LARGE SCALE GENOMIC DNA]</scope>
    <source>
        <strain evidence="4 5">GY10130</strain>
    </source>
</reference>
<dbReference type="AlphaFoldDB" id="A0A5C8K4V7"/>
<sequence length="366" mass="41526">MKILYDHQVFANQRFGGISRYFYELMSYAVAQKIDFDISLILSNNVYAKCLKPQVSPFFNSFNFRGQKRLMSIINSFKTNSSLKKQQFDLFHPTFYNDSFLKNGINNKPFVVTCHDMIDEKFSHYFKSDLVARQKKNQLEAAEAILAVSENTKQDIIKILNIPENKIFVTPLASSFSANMVLPENDFVTKLGDFILYVGLRDHYKNFLPYVTAIAPILKRNSLKLISAGGGGFTKNEISIFKKLGIQDLVIQLPINDLFLAQLYNQALFFVFPSQYEGFGIPTLEAFSFGTPVLLANAGSLPEVGGNAALYFDPYDMSSMYNKTERLVANSALRIDLSNKGRSRSNLYSWEKAAKLTFKVYESVLS</sequence>
<keyword evidence="1 4" id="KW-0808">Transferase</keyword>
<gene>
    <name evidence="4" type="ORF">FVR03_13175</name>
</gene>
<dbReference type="CDD" id="cd03809">
    <property type="entry name" value="GT4_MtfB-like"/>
    <property type="match status" value="1"/>
</dbReference>
<dbReference type="Pfam" id="PF00534">
    <property type="entry name" value="Glycos_transf_1"/>
    <property type="match status" value="1"/>
</dbReference>
<evidence type="ECO:0000259" key="3">
    <source>
        <dbReference type="Pfam" id="PF13439"/>
    </source>
</evidence>
<dbReference type="RefSeq" id="WP_147922219.1">
    <property type="nucleotide sequence ID" value="NZ_VRTY01000046.1"/>
</dbReference>
<dbReference type="GO" id="GO:0009103">
    <property type="term" value="P:lipopolysaccharide biosynthetic process"/>
    <property type="evidence" value="ECO:0007669"/>
    <property type="project" value="TreeGrafter"/>
</dbReference>